<sequence>MKRIVLIALAGALVLPTLAWADSSRSGRRLDAIQSGRLYDPILTPQLNPGFEFNDPNAEARFLHELRRGRVNVDRIPEQQLQYFQMQLNRDR</sequence>
<proteinExistence type="predicted"/>
<evidence type="ECO:0000313" key="2">
    <source>
        <dbReference type="EMBL" id="EDQ31724.1"/>
    </source>
</evidence>
<accession>A9DG59</accession>
<protein>
    <submittedName>
        <fullName evidence="2">Uncharacterized protein</fullName>
    </submittedName>
</protein>
<evidence type="ECO:0000256" key="1">
    <source>
        <dbReference type="SAM" id="SignalP"/>
    </source>
</evidence>
<dbReference type="HOGENOM" id="CLU_2409263_0_0_5"/>
<dbReference type="RefSeq" id="WP_007199333.1">
    <property type="nucleotide sequence ID" value="NZ_CM002917.1"/>
</dbReference>
<keyword evidence="1" id="KW-0732">Signal</keyword>
<dbReference type="OrthoDB" id="8116428at2"/>
<keyword evidence="3" id="KW-1185">Reference proteome</keyword>
<feature type="signal peptide" evidence="1">
    <location>
        <begin position="1"/>
        <end position="21"/>
    </location>
</feature>
<feature type="chain" id="PRO_5002737296" evidence="1">
    <location>
        <begin position="22"/>
        <end position="92"/>
    </location>
</feature>
<reference evidence="2 3" key="2">
    <citation type="submission" date="2012-06" db="EMBL/GenBank/DDBJ databases">
        <authorList>
            <person name="Fiebig A."/>
        </authorList>
    </citation>
    <scope>NUCLEOTIDE SEQUENCE [LARGE SCALE GENOMIC DNA]</scope>
    <source>
        <strain evidence="2 3">DFL-43</strain>
    </source>
</reference>
<dbReference type="STRING" id="411684.HPDFL43_17940"/>
<organism evidence="2 3">
    <name type="scientific">Hoeflea phototrophica (strain DSM 17068 / NCIMB 14078 / DFL-43)</name>
    <dbReference type="NCBI Taxonomy" id="411684"/>
    <lineage>
        <taxon>Bacteria</taxon>
        <taxon>Pseudomonadati</taxon>
        <taxon>Pseudomonadota</taxon>
        <taxon>Alphaproteobacteria</taxon>
        <taxon>Hyphomicrobiales</taxon>
        <taxon>Rhizobiaceae</taxon>
        <taxon>Hoeflea</taxon>
    </lineage>
</organism>
<dbReference type="Proteomes" id="UP000004291">
    <property type="component" value="Chromosome"/>
</dbReference>
<gene>
    <name evidence="2" type="ORF">HPDFL43_17940</name>
</gene>
<comment type="caution">
    <text evidence="2">The sequence shown here is derived from an EMBL/GenBank/DDBJ whole genome shotgun (WGS) entry which is preliminary data.</text>
</comment>
<dbReference type="AlphaFoldDB" id="A9DG59"/>
<dbReference type="EMBL" id="ABIA03000005">
    <property type="protein sequence ID" value="EDQ31724.1"/>
    <property type="molecule type" value="Genomic_DNA"/>
</dbReference>
<reference evidence="2 3" key="1">
    <citation type="submission" date="2007-10" db="EMBL/GenBank/DDBJ databases">
        <authorList>
            <person name="Wagner-Dobler I."/>
            <person name="Ferriera S."/>
            <person name="Johnson J."/>
            <person name="Kravitz S."/>
            <person name="Beeson K."/>
            <person name="Sutton G."/>
            <person name="Rogers Y.-H."/>
            <person name="Friedman R."/>
            <person name="Frazier M."/>
            <person name="Venter J.C."/>
        </authorList>
    </citation>
    <scope>NUCLEOTIDE SEQUENCE [LARGE SCALE GENOMIC DNA]</scope>
    <source>
        <strain evidence="2 3">DFL-43</strain>
    </source>
</reference>
<evidence type="ECO:0000313" key="3">
    <source>
        <dbReference type="Proteomes" id="UP000004291"/>
    </source>
</evidence>
<name>A9DG59_HOEPD</name>